<dbReference type="AlphaFoldDB" id="A0A2R5FZ69"/>
<organism evidence="1 2">
    <name type="scientific">Nostoc commune NIES-4072</name>
    <dbReference type="NCBI Taxonomy" id="2005467"/>
    <lineage>
        <taxon>Bacteria</taxon>
        <taxon>Bacillati</taxon>
        <taxon>Cyanobacteriota</taxon>
        <taxon>Cyanophyceae</taxon>
        <taxon>Nostocales</taxon>
        <taxon>Nostocaceae</taxon>
        <taxon>Nostoc</taxon>
    </lineage>
</organism>
<accession>A0A2R5FZ69</accession>
<name>A0A2R5FZ69_NOSCO</name>
<dbReference type="Proteomes" id="UP000245124">
    <property type="component" value="Unassembled WGS sequence"/>
</dbReference>
<keyword evidence="2" id="KW-1185">Reference proteome</keyword>
<proteinExistence type="predicted"/>
<dbReference type="InterPro" id="IPR032710">
    <property type="entry name" value="NTF2-like_dom_sf"/>
</dbReference>
<dbReference type="SUPFAM" id="SSF54427">
    <property type="entry name" value="NTF2-like"/>
    <property type="match status" value="1"/>
</dbReference>
<evidence type="ECO:0000313" key="1">
    <source>
        <dbReference type="EMBL" id="GBG23349.1"/>
    </source>
</evidence>
<protein>
    <submittedName>
        <fullName evidence="1">Uncharacterized protein</fullName>
    </submittedName>
</protein>
<evidence type="ECO:0000313" key="2">
    <source>
        <dbReference type="Proteomes" id="UP000245124"/>
    </source>
</evidence>
<dbReference type="RefSeq" id="WP_181374342.1">
    <property type="nucleotide sequence ID" value="NZ_BDUD01000002.1"/>
</dbReference>
<dbReference type="EMBL" id="BDUD01000002">
    <property type="protein sequence ID" value="GBG23349.1"/>
    <property type="molecule type" value="Genomic_DNA"/>
</dbReference>
<comment type="caution">
    <text evidence="1">The sequence shown here is derived from an EMBL/GenBank/DDBJ whole genome shotgun (WGS) entry which is preliminary data.</text>
</comment>
<gene>
    <name evidence="1" type="ORF">NIES4072_70610</name>
</gene>
<reference evidence="1 2" key="1">
    <citation type="submission" date="2017-06" db="EMBL/GenBank/DDBJ databases">
        <title>Genome sequencing of cyanobaciteial culture collection at National Institute for Environmental Studies (NIES).</title>
        <authorList>
            <person name="Hirose Y."/>
            <person name="Shimura Y."/>
            <person name="Fujisawa T."/>
            <person name="Nakamura Y."/>
            <person name="Kawachi M."/>
        </authorList>
    </citation>
    <scope>NUCLEOTIDE SEQUENCE [LARGE SCALE GENOMIC DNA]</scope>
    <source>
        <strain evidence="1 2">NIES-4072</strain>
    </source>
</reference>
<sequence length="54" mass="6029">METKPPLPAKTSSAALIKVQAVEDGWNIRDLERVAAVARDRTHLQSLVNTRLFN</sequence>